<accession>A0A936YK49</accession>
<dbReference type="AlphaFoldDB" id="A0A936YK49"/>
<dbReference type="RefSeq" id="WP_201654976.1">
    <property type="nucleotide sequence ID" value="NZ_JAEQNC010000003.1"/>
</dbReference>
<evidence type="ECO:0000313" key="3">
    <source>
        <dbReference type="Proteomes" id="UP000633219"/>
    </source>
</evidence>
<evidence type="ECO:0000256" key="1">
    <source>
        <dbReference type="SAM" id="SignalP"/>
    </source>
</evidence>
<feature type="signal peptide" evidence="1">
    <location>
        <begin position="1"/>
        <end position="24"/>
    </location>
</feature>
<sequence>MKRIGVIMLLVSAALSMGIGDSDAAWKKRGWYVKKEGENCVMRKVTVVGADGKLVVQKIRVCG</sequence>
<comment type="caution">
    <text evidence="2">The sequence shown here is derived from an EMBL/GenBank/DDBJ whole genome shotgun (WGS) entry which is preliminary data.</text>
</comment>
<keyword evidence="3" id="KW-1185">Reference proteome</keyword>
<dbReference type="Proteomes" id="UP000633219">
    <property type="component" value="Unassembled WGS sequence"/>
</dbReference>
<dbReference type="EMBL" id="JAEQNC010000003">
    <property type="protein sequence ID" value="MBL0371698.1"/>
    <property type="molecule type" value="Genomic_DNA"/>
</dbReference>
<feature type="chain" id="PRO_5037557770" evidence="1">
    <location>
        <begin position="25"/>
        <end position="63"/>
    </location>
</feature>
<gene>
    <name evidence="2" type="ORF">JJB09_06630</name>
</gene>
<evidence type="ECO:0000313" key="2">
    <source>
        <dbReference type="EMBL" id="MBL0371698.1"/>
    </source>
</evidence>
<name>A0A936YK49_9HYPH</name>
<proteinExistence type="predicted"/>
<reference evidence="2" key="1">
    <citation type="submission" date="2021-01" db="EMBL/GenBank/DDBJ databases">
        <title>Rhizobium sp. strain KVB221 16S ribosomal RNA gene Genome sequencing and assembly.</title>
        <authorList>
            <person name="Kang M."/>
        </authorList>
    </citation>
    <scope>NUCLEOTIDE SEQUENCE</scope>
    <source>
        <strain evidence="2">KVB221</strain>
    </source>
</reference>
<protein>
    <submittedName>
        <fullName evidence="2">Uncharacterized protein</fullName>
    </submittedName>
</protein>
<keyword evidence="1" id="KW-0732">Signal</keyword>
<organism evidence="2 3">
    <name type="scientific">Rhizobium setariae</name>
    <dbReference type="NCBI Taxonomy" id="2801340"/>
    <lineage>
        <taxon>Bacteria</taxon>
        <taxon>Pseudomonadati</taxon>
        <taxon>Pseudomonadota</taxon>
        <taxon>Alphaproteobacteria</taxon>
        <taxon>Hyphomicrobiales</taxon>
        <taxon>Rhizobiaceae</taxon>
        <taxon>Rhizobium/Agrobacterium group</taxon>
        <taxon>Rhizobium</taxon>
    </lineage>
</organism>